<dbReference type="NCBIfam" id="TIGR01409">
    <property type="entry name" value="TAT_signal_seq"/>
    <property type="match status" value="1"/>
</dbReference>
<dbReference type="PROSITE" id="PS51318">
    <property type="entry name" value="TAT"/>
    <property type="match status" value="1"/>
</dbReference>
<proteinExistence type="predicted"/>
<feature type="domain" description="NADP-dependent oxidoreductase" evidence="2">
    <location>
        <begin position="73"/>
        <end position="367"/>
    </location>
</feature>
<evidence type="ECO:0000259" key="2">
    <source>
        <dbReference type="Pfam" id="PF00248"/>
    </source>
</evidence>
<dbReference type="InterPro" id="IPR036812">
    <property type="entry name" value="NAD(P)_OxRdtase_dom_sf"/>
</dbReference>
<dbReference type="Gene3D" id="3.20.20.100">
    <property type="entry name" value="NADP-dependent oxidoreductase domain"/>
    <property type="match status" value="1"/>
</dbReference>
<accession>A0A120A5L8</accession>
<organism evidence="3 4">
    <name type="scientific">Bacteroides cellulosilyticus</name>
    <dbReference type="NCBI Taxonomy" id="246787"/>
    <lineage>
        <taxon>Bacteria</taxon>
        <taxon>Pseudomonadati</taxon>
        <taxon>Bacteroidota</taxon>
        <taxon>Bacteroidia</taxon>
        <taxon>Bacteroidales</taxon>
        <taxon>Bacteroidaceae</taxon>
        <taxon>Bacteroides</taxon>
    </lineage>
</organism>
<dbReference type="CDD" id="cd19078">
    <property type="entry name" value="AKR_AKR13C1_2"/>
    <property type="match status" value="1"/>
</dbReference>
<protein>
    <submittedName>
        <fullName evidence="3">Aldo/keto reductase</fullName>
    </submittedName>
</protein>
<dbReference type="GO" id="GO:0016491">
    <property type="term" value="F:oxidoreductase activity"/>
    <property type="evidence" value="ECO:0007669"/>
    <property type="project" value="UniProtKB-KW"/>
</dbReference>
<reference evidence="3 4" key="1">
    <citation type="journal article" date="2019" name="Nat. Med.">
        <title>A library of human gut bacterial isolates paired with longitudinal multiomics data enables mechanistic microbiome research.</title>
        <authorList>
            <person name="Poyet M."/>
            <person name="Groussin M."/>
            <person name="Gibbons S.M."/>
            <person name="Avila-Pacheco J."/>
            <person name="Jiang X."/>
            <person name="Kearney S.M."/>
            <person name="Perrotta A.R."/>
            <person name="Berdy B."/>
            <person name="Zhao S."/>
            <person name="Lieberman T.D."/>
            <person name="Swanson P.K."/>
            <person name="Smith M."/>
            <person name="Roesemann S."/>
            <person name="Alexander J.E."/>
            <person name="Rich S.A."/>
            <person name="Livny J."/>
            <person name="Vlamakis H."/>
            <person name="Clish C."/>
            <person name="Bullock K."/>
            <person name="Deik A."/>
            <person name="Scott J."/>
            <person name="Pierce K.A."/>
            <person name="Xavier R.J."/>
            <person name="Alm E.J."/>
        </authorList>
    </citation>
    <scope>NUCLEOTIDE SEQUENCE [LARGE SCALE GENOMIC DNA]</scope>
    <source>
        <strain evidence="3 4">BIOML-A6</strain>
    </source>
</reference>
<dbReference type="PANTHER" id="PTHR43625:SF77">
    <property type="entry name" value="ALDO-KETO REDUCTASE"/>
    <property type="match status" value="1"/>
</dbReference>
<gene>
    <name evidence="3" type="ORF">F2Y81_04615</name>
</gene>
<dbReference type="EMBL" id="VVYV01000004">
    <property type="protein sequence ID" value="KAA5422746.1"/>
    <property type="molecule type" value="Genomic_DNA"/>
</dbReference>
<dbReference type="RefSeq" id="WP_007217587.1">
    <property type="nucleotide sequence ID" value="NZ_CABMLT010000001.1"/>
</dbReference>
<dbReference type="SUPFAM" id="SSF51430">
    <property type="entry name" value="NAD(P)-linked oxidoreductase"/>
    <property type="match status" value="1"/>
</dbReference>
<sequence>MKEENNKMNISRRGFLKTAALAGAALTMPTGLNKVFAAETKQTAASDNNSNVAHITGHRILGKGKAAFEVSALGFGVMGMTYNRSQHPDKKQCIRLLHEAVDRGVTLFDTAIIYGPLTNENLAGEALAEFKDRINVTTKFGHEVIDGKGTGRQDSRPETIRRYCEESLRRLRLDSLPMFYQHRADPNTPAEEVASTIADLMKEGKVQHWGMCEVNAETIHKAHAVCPLTAIQSEYHLMHRLVEENGVLDACRELGIGFVPYSPLNRGFLGGCINEYTVFDPNNDNRQTLPRFQAEAMRANTRIVNVLQAFGRTRGMTSTQVALGWLLQKAPWIVPIPGTTKLAHLEENLRTLEFTLSPEEWKELENAVATIPVVGDRYNAEQQRQVGR</sequence>
<dbReference type="PANTHER" id="PTHR43625">
    <property type="entry name" value="AFLATOXIN B1 ALDEHYDE REDUCTASE"/>
    <property type="match status" value="1"/>
</dbReference>
<dbReference type="InterPro" id="IPR050791">
    <property type="entry name" value="Aldo-Keto_reductase"/>
</dbReference>
<name>A0A120A5L8_9BACE</name>
<evidence type="ECO:0000256" key="1">
    <source>
        <dbReference type="ARBA" id="ARBA00023002"/>
    </source>
</evidence>
<dbReference type="AlphaFoldDB" id="A0A120A5L8"/>
<dbReference type="InterPro" id="IPR019546">
    <property type="entry name" value="TAT_signal_bac_arc"/>
</dbReference>
<evidence type="ECO:0000313" key="3">
    <source>
        <dbReference type="EMBL" id="KAA5422746.1"/>
    </source>
</evidence>
<dbReference type="Pfam" id="PF00248">
    <property type="entry name" value="Aldo_ket_red"/>
    <property type="match status" value="1"/>
</dbReference>
<comment type="caution">
    <text evidence="3">The sequence shown here is derived from an EMBL/GenBank/DDBJ whole genome shotgun (WGS) entry which is preliminary data.</text>
</comment>
<dbReference type="InterPro" id="IPR006311">
    <property type="entry name" value="TAT_signal"/>
</dbReference>
<dbReference type="Proteomes" id="UP000448877">
    <property type="component" value="Unassembled WGS sequence"/>
</dbReference>
<dbReference type="Pfam" id="PF10518">
    <property type="entry name" value="TAT_signal"/>
    <property type="match status" value="1"/>
</dbReference>
<keyword evidence="1" id="KW-0560">Oxidoreductase</keyword>
<dbReference type="InterPro" id="IPR023210">
    <property type="entry name" value="NADP_OxRdtase_dom"/>
</dbReference>
<evidence type="ECO:0000313" key="4">
    <source>
        <dbReference type="Proteomes" id="UP000448877"/>
    </source>
</evidence>
<dbReference type="GO" id="GO:0005737">
    <property type="term" value="C:cytoplasm"/>
    <property type="evidence" value="ECO:0007669"/>
    <property type="project" value="TreeGrafter"/>
</dbReference>